<gene>
    <name evidence="3" type="ORF">LTR97_002539</name>
</gene>
<keyword evidence="2" id="KW-0812">Transmembrane</keyword>
<organism evidence="3 4">
    <name type="scientific">Elasticomyces elasticus</name>
    <dbReference type="NCBI Taxonomy" id="574655"/>
    <lineage>
        <taxon>Eukaryota</taxon>
        <taxon>Fungi</taxon>
        <taxon>Dikarya</taxon>
        <taxon>Ascomycota</taxon>
        <taxon>Pezizomycotina</taxon>
        <taxon>Dothideomycetes</taxon>
        <taxon>Dothideomycetidae</taxon>
        <taxon>Mycosphaerellales</taxon>
        <taxon>Teratosphaeriaceae</taxon>
        <taxon>Elasticomyces</taxon>
    </lineage>
</organism>
<sequence length="104" mass="11681">MPAQPDKNFESTTTLLRALGIILLLFGAVTLFDVRYLLTATCPLIVAGAFIVLVTYTGSYRQVMSADMDKHDKKKAQPKLHGQKSEGQMARKERRKLEREALTQ</sequence>
<name>A0AAN7VWB5_9PEZI</name>
<accession>A0AAN7VWB5</accession>
<feature type="transmembrane region" description="Helical" evidence="2">
    <location>
        <begin position="12"/>
        <end position="32"/>
    </location>
</feature>
<protein>
    <submittedName>
        <fullName evidence="3">Uncharacterized protein</fullName>
    </submittedName>
</protein>
<feature type="compositionally biased region" description="Basic residues" evidence="1">
    <location>
        <begin position="72"/>
        <end position="82"/>
    </location>
</feature>
<proteinExistence type="predicted"/>
<dbReference type="EMBL" id="JAVRQU010000003">
    <property type="protein sequence ID" value="KAK5705421.1"/>
    <property type="molecule type" value="Genomic_DNA"/>
</dbReference>
<feature type="compositionally biased region" description="Basic and acidic residues" evidence="1">
    <location>
        <begin position="89"/>
        <end position="104"/>
    </location>
</feature>
<evidence type="ECO:0000313" key="4">
    <source>
        <dbReference type="Proteomes" id="UP001310594"/>
    </source>
</evidence>
<keyword evidence="2" id="KW-0472">Membrane</keyword>
<comment type="caution">
    <text evidence="3">The sequence shown here is derived from an EMBL/GenBank/DDBJ whole genome shotgun (WGS) entry which is preliminary data.</text>
</comment>
<keyword evidence="2" id="KW-1133">Transmembrane helix</keyword>
<evidence type="ECO:0000256" key="2">
    <source>
        <dbReference type="SAM" id="Phobius"/>
    </source>
</evidence>
<feature type="region of interest" description="Disordered" evidence="1">
    <location>
        <begin position="67"/>
        <end position="104"/>
    </location>
</feature>
<evidence type="ECO:0000256" key="1">
    <source>
        <dbReference type="SAM" id="MobiDB-lite"/>
    </source>
</evidence>
<reference evidence="3" key="1">
    <citation type="submission" date="2023-08" db="EMBL/GenBank/DDBJ databases">
        <title>Black Yeasts Isolated from many extreme environments.</title>
        <authorList>
            <person name="Coleine C."/>
            <person name="Stajich J.E."/>
            <person name="Selbmann L."/>
        </authorList>
    </citation>
    <scope>NUCLEOTIDE SEQUENCE</scope>
    <source>
        <strain evidence="3">CCFEE 5810</strain>
    </source>
</reference>
<feature type="transmembrane region" description="Helical" evidence="2">
    <location>
        <begin position="38"/>
        <end position="58"/>
    </location>
</feature>
<dbReference type="Proteomes" id="UP001310594">
    <property type="component" value="Unassembled WGS sequence"/>
</dbReference>
<dbReference type="AlphaFoldDB" id="A0AAN7VWB5"/>
<evidence type="ECO:0000313" key="3">
    <source>
        <dbReference type="EMBL" id="KAK5705421.1"/>
    </source>
</evidence>